<dbReference type="GO" id="GO:0016119">
    <property type="term" value="P:carotene metabolic process"/>
    <property type="evidence" value="ECO:0007669"/>
    <property type="project" value="TreeGrafter"/>
</dbReference>
<keyword evidence="4" id="KW-1133">Transmembrane helix</keyword>
<evidence type="ECO:0000256" key="2">
    <source>
        <dbReference type="ARBA" id="ARBA00022746"/>
    </source>
</evidence>
<dbReference type="PANTHER" id="PTHR31899">
    <property type="entry name" value="BETA-CAROTENE 3-HYDROXYLASE 1, CHLOROPLASTIC"/>
    <property type="match status" value="1"/>
</dbReference>
<dbReference type="GO" id="GO:0010291">
    <property type="term" value="F:beta-carotene 3-hydroxylase activity"/>
    <property type="evidence" value="ECO:0007669"/>
    <property type="project" value="TreeGrafter"/>
</dbReference>
<protein>
    <submittedName>
        <fullName evidence="5">Fatty acid hydroxylase superfamily protein</fullName>
    </submittedName>
</protein>
<sequence length="156" mass="18170">MNSTIAAAAIIIISFASMEGIAWLAHKYLMHGLLWVLHRDHHQKEDYGFFEHNDFFFLIFATPGIACLTLGIYTSANWCLFAGIGITLYGLCYFLVHDVFIHQRLKMFRNSNNWYLRGIRRAHKMHHKHLGKEDGECFGMLWVPMKYFKELKSAGK</sequence>
<comment type="similarity">
    <text evidence="1">Belongs to the sterol desaturase family.</text>
</comment>
<feature type="transmembrane region" description="Helical" evidence="4">
    <location>
        <begin position="6"/>
        <end position="25"/>
    </location>
</feature>
<evidence type="ECO:0000256" key="3">
    <source>
        <dbReference type="ARBA" id="ARBA00023002"/>
    </source>
</evidence>
<accession>A0A1J5PAI4</accession>
<comment type="caution">
    <text evidence="5">The sequence shown here is derived from an EMBL/GenBank/DDBJ whole genome shotgun (WGS) entry which is preliminary data.</text>
</comment>
<keyword evidence="3" id="KW-0560">Oxidoreductase</keyword>
<evidence type="ECO:0000313" key="5">
    <source>
        <dbReference type="EMBL" id="OIQ68226.1"/>
    </source>
</evidence>
<reference evidence="5" key="1">
    <citation type="submission" date="2016-10" db="EMBL/GenBank/DDBJ databases">
        <title>Sequence of Gallionella enrichment culture.</title>
        <authorList>
            <person name="Poehlein A."/>
            <person name="Muehling M."/>
            <person name="Daniel R."/>
        </authorList>
    </citation>
    <scope>NUCLEOTIDE SEQUENCE</scope>
</reference>
<name>A0A1J5PAI4_9ZZZZ</name>
<evidence type="ECO:0000256" key="4">
    <source>
        <dbReference type="SAM" id="Phobius"/>
    </source>
</evidence>
<evidence type="ECO:0000256" key="1">
    <source>
        <dbReference type="ARBA" id="ARBA00009324"/>
    </source>
</evidence>
<dbReference type="InterPro" id="IPR045019">
    <property type="entry name" value="BETA-OHASE-like"/>
</dbReference>
<gene>
    <name evidence="5" type="ORF">GALL_501830</name>
</gene>
<feature type="transmembrane region" description="Helical" evidence="4">
    <location>
        <begin position="80"/>
        <end position="101"/>
    </location>
</feature>
<keyword evidence="4" id="KW-0472">Membrane</keyword>
<dbReference type="GO" id="GO:0016123">
    <property type="term" value="P:xanthophyll biosynthetic process"/>
    <property type="evidence" value="ECO:0007669"/>
    <property type="project" value="TreeGrafter"/>
</dbReference>
<feature type="transmembrane region" description="Helical" evidence="4">
    <location>
        <begin position="55"/>
        <end position="74"/>
    </location>
</feature>
<proteinExistence type="inferred from homology"/>
<dbReference type="GO" id="GO:0009507">
    <property type="term" value="C:chloroplast"/>
    <property type="evidence" value="ECO:0007669"/>
    <property type="project" value="TreeGrafter"/>
</dbReference>
<organism evidence="5">
    <name type="scientific">mine drainage metagenome</name>
    <dbReference type="NCBI Taxonomy" id="410659"/>
    <lineage>
        <taxon>unclassified sequences</taxon>
        <taxon>metagenomes</taxon>
        <taxon>ecological metagenomes</taxon>
    </lineage>
</organism>
<dbReference type="PANTHER" id="PTHR31899:SF9">
    <property type="entry name" value="BETA-CAROTENE 3-HYDROXYLASE 1, CHLOROPLASTIC"/>
    <property type="match status" value="1"/>
</dbReference>
<keyword evidence="4" id="KW-0812">Transmembrane</keyword>
<dbReference type="EMBL" id="MLJW01005438">
    <property type="protein sequence ID" value="OIQ68226.1"/>
    <property type="molecule type" value="Genomic_DNA"/>
</dbReference>
<dbReference type="AlphaFoldDB" id="A0A1J5PAI4"/>
<keyword evidence="2" id="KW-0125">Carotenoid biosynthesis</keyword>